<feature type="transmembrane region" description="Helical" evidence="1">
    <location>
        <begin position="24"/>
        <end position="45"/>
    </location>
</feature>
<feature type="domain" description="2TM" evidence="2">
    <location>
        <begin position="14"/>
        <end position="92"/>
    </location>
</feature>
<feature type="transmembrane region" description="Helical" evidence="1">
    <location>
        <begin position="51"/>
        <end position="78"/>
    </location>
</feature>
<keyword evidence="1" id="KW-0812">Transmembrane</keyword>
<proteinExistence type="predicted"/>
<name>A0ABZ2TVS8_9FLAO</name>
<dbReference type="Proteomes" id="UP001491088">
    <property type="component" value="Chromosome"/>
</dbReference>
<dbReference type="InterPro" id="IPR025698">
    <property type="entry name" value="2TM_dom"/>
</dbReference>
<evidence type="ECO:0000313" key="4">
    <source>
        <dbReference type="Proteomes" id="UP001491088"/>
    </source>
</evidence>
<organism evidence="3 4">
    <name type="scientific">Polaribacter marinaquae</name>
    <dbReference type="NCBI Taxonomy" id="1642819"/>
    <lineage>
        <taxon>Bacteria</taxon>
        <taxon>Pseudomonadati</taxon>
        <taxon>Bacteroidota</taxon>
        <taxon>Flavobacteriia</taxon>
        <taxon>Flavobacteriales</taxon>
        <taxon>Flavobacteriaceae</taxon>
    </lineage>
</organism>
<reference evidence="3 4" key="1">
    <citation type="submission" date="2024-03" db="EMBL/GenBank/DDBJ databases">
        <authorList>
            <person name="Cao K."/>
        </authorList>
    </citation>
    <scope>NUCLEOTIDE SEQUENCE [LARGE SCALE GENOMIC DNA]</scope>
    <source>
        <strain evidence="3 4">MCCC 1K00696</strain>
    </source>
</reference>
<sequence>MEVNYTQEQKLFVAKKRVKKIKGFYSHLTVYCIVIPTLIFINLKFDPSFHWFWFSLCGWGIGLFSHWFAVFGMNLLGFGENWEEKKIKELMNNN</sequence>
<keyword evidence="4" id="KW-1185">Reference proteome</keyword>
<protein>
    <submittedName>
        <fullName evidence="3">2TM domain-containing protein</fullName>
    </submittedName>
</protein>
<keyword evidence="1" id="KW-1133">Transmembrane helix</keyword>
<dbReference type="Pfam" id="PF13239">
    <property type="entry name" value="2TM"/>
    <property type="match status" value="1"/>
</dbReference>
<evidence type="ECO:0000313" key="3">
    <source>
        <dbReference type="EMBL" id="WYW55877.1"/>
    </source>
</evidence>
<accession>A0ABZ2TVS8</accession>
<evidence type="ECO:0000259" key="2">
    <source>
        <dbReference type="Pfam" id="PF13239"/>
    </source>
</evidence>
<dbReference type="EMBL" id="CP150496">
    <property type="protein sequence ID" value="WYW55877.1"/>
    <property type="molecule type" value="Genomic_DNA"/>
</dbReference>
<evidence type="ECO:0000256" key="1">
    <source>
        <dbReference type="SAM" id="Phobius"/>
    </source>
</evidence>
<dbReference type="RefSeq" id="WP_340933589.1">
    <property type="nucleotide sequence ID" value="NZ_CP150496.1"/>
</dbReference>
<gene>
    <name evidence="3" type="ORF">WG950_01185</name>
</gene>
<keyword evidence="1" id="KW-0472">Membrane</keyword>